<name>A0A6B3SSU3_9BURK</name>
<dbReference type="Proteomes" id="UP000482155">
    <property type="component" value="Unassembled WGS sequence"/>
</dbReference>
<organism evidence="1 2">
    <name type="scientific">Noviherbaspirillum galbum</name>
    <dbReference type="NCBI Taxonomy" id="2709383"/>
    <lineage>
        <taxon>Bacteria</taxon>
        <taxon>Pseudomonadati</taxon>
        <taxon>Pseudomonadota</taxon>
        <taxon>Betaproteobacteria</taxon>
        <taxon>Burkholderiales</taxon>
        <taxon>Oxalobacteraceae</taxon>
        <taxon>Noviherbaspirillum</taxon>
    </lineage>
</organism>
<reference evidence="1 2" key="1">
    <citation type="submission" date="2020-02" db="EMBL/GenBank/DDBJ databases">
        <authorList>
            <person name="Kim M.K."/>
        </authorList>
    </citation>
    <scope>NUCLEOTIDE SEQUENCE [LARGE SCALE GENOMIC DNA]</scope>
    <source>
        <strain evidence="1 2">17J57-3</strain>
    </source>
</reference>
<dbReference type="EMBL" id="JAAIVB010000076">
    <property type="protein sequence ID" value="NEX63833.1"/>
    <property type="molecule type" value="Genomic_DNA"/>
</dbReference>
<accession>A0A6B3SSU3</accession>
<protein>
    <submittedName>
        <fullName evidence="1">GTPase</fullName>
    </submittedName>
</protein>
<sequence length="116" mass="12118">MIPLTLVTGGNAAAREAAIAAALDSSLHNAVILEGLPAGPAPLAAAPRLHVSRIAPGCLCCTGNLTLRVTLNRVLRTRPEHLFIAPATTGHLDALRAFLLAPPYDELLKLTQDLSL</sequence>
<dbReference type="AlphaFoldDB" id="A0A6B3SSU3"/>
<proteinExistence type="predicted"/>
<keyword evidence="2" id="KW-1185">Reference proteome</keyword>
<gene>
    <name evidence="1" type="ORF">G3574_22365</name>
</gene>
<evidence type="ECO:0000313" key="1">
    <source>
        <dbReference type="EMBL" id="NEX63833.1"/>
    </source>
</evidence>
<comment type="caution">
    <text evidence="1">The sequence shown here is derived from an EMBL/GenBank/DDBJ whole genome shotgun (WGS) entry which is preliminary data.</text>
</comment>
<evidence type="ECO:0000313" key="2">
    <source>
        <dbReference type="Proteomes" id="UP000482155"/>
    </source>
</evidence>
<dbReference type="RefSeq" id="WP_163967774.1">
    <property type="nucleotide sequence ID" value="NZ_JAAIVB010000076.1"/>
</dbReference>